<gene>
    <name evidence="3" type="ORF">J1N35_032321</name>
</gene>
<feature type="coiled-coil region" evidence="1">
    <location>
        <begin position="35"/>
        <end position="72"/>
    </location>
</feature>
<sequence>MKKMKGVAAAAAVMAYSPYDMYDDQRARFRCPTYMEDIEDLHKETESMRKKLQMMKEQRLTLLAEVKFLKRRHKFLMQNQSSKPPAERHFLQPQDMVIRSKSNMKAKKSTGKGTSSNRAMAFHLNQKGKTNSVKETCFTHPALMLDVNRKQQKVSSGKEEVTLRSSLSVLDLNQRDRLYGGKEATAQSIKPIFDLNQISREEEELEAQTSSVRIEECKSSTRIGSDEQHHDVKISACRDTGNGPNRTGKRKISWQDQVALRA</sequence>
<proteinExistence type="predicted"/>
<dbReference type="AlphaFoldDB" id="A0A9D3V459"/>
<dbReference type="Proteomes" id="UP000828251">
    <property type="component" value="Unassembled WGS sequence"/>
</dbReference>
<comment type="caution">
    <text evidence="3">The sequence shown here is derived from an EMBL/GenBank/DDBJ whole genome shotgun (WGS) entry which is preliminary data.</text>
</comment>
<keyword evidence="1" id="KW-0175">Coiled coil</keyword>
<protein>
    <submittedName>
        <fullName evidence="3">Uncharacterized protein</fullName>
    </submittedName>
</protein>
<organism evidence="3 4">
    <name type="scientific">Gossypium stocksii</name>
    <dbReference type="NCBI Taxonomy" id="47602"/>
    <lineage>
        <taxon>Eukaryota</taxon>
        <taxon>Viridiplantae</taxon>
        <taxon>Streptophyta</taxon>
        <taxon>Embryophyta</taxon>
        <taxon>Tracheophyta</taxon>
        <taxon>Spermatophyta</taxon>
        <taxon>Magnoliopsida</taxon>
        <taxon>eudicotyledons</taxon>
        <taxon>Gunneridae</taxon>
        <taxon>Pentapetalae</taxon>
        <taxon>rosids</taxon>
        <taxon>malvids</taxon>
        <taxon>Malvales</taxon>
        <taxon>Malvaceae</taxon>
        <taxon>Malvoideae</taxon>
        <taxon>Gossypium</taxon>
    </lineage>
</organism>
<dbReference type="OrthoDB" id="993453at2759"/>
<keyword evidence="4" id="KW-1185">Reference proteome</keyword>
<evidence type="ECO:0000256" key="2">
    <source>
        <dbReference type="SAM" id="MobiDB-lite"/>
    </source>
</evidence>
<evidence type="ECO:0000313" key="4">
    <source>
        <dbReference type="Proteomes" id="UP000828251"/>
    </source>
</evidence>
<dbReference type="EMBL" id="JAIQCV010000009">
    <property type="protein sequence ID" value="KAH1067334.1"/>
    <property type="molecule type" value="Genomic_DNA"/>
</dbReference>
<evidence type="ECO:0000256" key="1">
    <source>
        <dbReference type="SAM" id="Coils"/>
    </source>
</evidence>
<dbReference type="PANTHER" id="PTHR34807">
    <property type="entry name" value="OS08G0270800 PROTEIN"/>
    <property type="match status" value="1"/>
</dbReference>
<reference evidence="3 4" key="1">
    <citation type="journal article" date="2021" name="Plant Biotechnol. J.">
        <title>Multi-omics assisted identification of the key and species-specific regulatory components of drought-tolerant mechanisms in Gossypium stocksii.</title>
        <authorList>
            <person name="Yu D."/>
            <person name="Ke L."/>
            <person name="Zhang D."/>
            <person name="Wu Y."/>
            <person name="Sun Y."/>
            <person name="Mei J."/>
            <person name="Sun J."/>
            <person name="Sun Y."/>
        </authorList>
    </citation>
    <scope>NUCLEOTIDE SEQUENCE [LARGE SCALE GENOMIC DNA]</scope>
    <source>
        <strain evidence="4">cv. E1</strain>
        <tissue evidence="3">Leaf</tissue>
    </source>
</reference>
<feature type="compositionally biased region" description="Basic and acidic residues" evidence="2">
    <location>
        <begin position="219"/>
        <end position="233"/>
    </location>
</feature>
<feature type="region of interest" description="Disordered" evidence="2">
    <location>
        <begin position="219"/>
        <end position="262"/>
    </location>
</feature>
<accession>A0A9D3V459</accession>
<dbReference type="PANTHER" id="PTHR34807:SF3">
    <property type="entry name" value="OS08G0270800 PROTEIN"/>
    <property type="match status" value="1"/>
</dbReference>
<evidence type="ECO:0000313" key="3">
    <source>
        <dbReference type="EMBL" id="KAH1067334.1"/>
    </source>
</evidence>
<name>A0A9D3V459_9ROSI</name>